<accession>A7T2E0</accession>
<dbReference type="InterPro" id="IPR045107">
    <property type="entry name" value="SAC3/GANP/THP3"/>
</dbReference>
<feature type="domain" description="SAC3/GANP/THP3 conserved" evidence="1">
    <location>
        <begin position="2"/>
        <end position="67"/>
    </location>
</feature>
<dbReference type="KEGG" id="nve:5500544"/>
<dbReference type="InParanoid" id="A7T2E0"/>
<dbReference type="Pfam" id="PF03399">
    <property type="entry name" value="SAC3_GANP"/>
    <property type="match status" value="1"/>
</dbReference>
<protein>
    <recommendedName>
        <fullName evidence="1">SAC3/GANP/THP3 conserved domain-containing protein</fullName>
    </recommendedName>
</protein>
<dbReference type="PANTHER" id="PTHR12436:SF3">
    <property type="entry name" value="GERMINAL-CENTER ASSOCIATED NUCLEAR PROTEIN"/>
    <property type="match status" value="1"/>
</dbReference>
<keyword evidence="3" id="KW-1185">Reference proteome</keyword>
<reference evidence="2 3" key="1">
    <citation type="journal article" date="2007" name="Science">
        <title>Sea anemone genome reveals ancestral eumetazoan gene repertoire and genomic organization.</title>
        <authorList>
            <person name="Putnam N.H."/>
            <person name="Srivastava M."/>
            <person name="Hellsten U."/>
            <person name="Dirks B."/>
            <person name="Chapman J."/>
            <person name="Salamov A."/>
            <person name="Terry A."/>
            <person name="Shapiro H."/>
            <person name="Lindquist E."/>
            <person name="Kapitonov V.V."/>
            <person name="Jurka J."/>
            <person name="Genikhovich G."/>
            <person name="Grigoriev I.V."/>
            <person name="Lucas S.M."/>
            <person name="Steele R.E."/>
            <person name="Finnerty J.R."/>
            <person name="Technau U."/>
            <person name="Martindale M.Q."/>
            <person name="Rokhsar D.S."/>
        </authorList>
    </citation>
    <scope>NUCLEOTIDE SEQUENCE [LARGE SCALE GENOMIC DNA]</scope>
    <source>
        <strain evidence="3">CH2 X CH6</strain>
    </source>
</reference>
<gene>
    <name evidence="2" type="ORF">NEMVEDRAFT_v1g221333</name>
</gene>
<sequence length="157" mass="18146">CADYMCACILHRYFTQVRSMALRTMNYSLTTPNKEMYYPLEELAQVLAFEDADEASDFCTFFGLDVAESSVIFMRGSFVEPVNKYPMRRTQRLIESKRNYSIGQVTEFSISHVWNYFQLTEVSRFAVEARGKVVSAYRDLNAATRGTSVSREFEISK</sequence>
<feature type="non-terminal residue" evidence="2">
    <location>
        <position position="157"/>
    </location>
</feature>
<name>A7T2E0_NEMVE</name>
<evidence type="ECO:0000313" key="2">
    <source>
        <dbReference type="EMBL" id="EDO29877.1"/>
    </source>
</evidence>
<dbReference type="eggNOG" id="KOG1860">
    <property type="taxonomic scope" value="Eukaryota"/>
</dbReference>
<organism evidence="2 3">
    <name type="scientific">Nematostella vectensis</name>
    <name type="common">Starlet sea anemone</name>
    <dbReference type="NCBI Taxonomy" id="45351"/>
    <lineage>
        <taxon>Eukaryota</taxon>
        <taxon>Metazoa</taxon>
        <taxon>Cnidaria</taxon>
        <taxon>Anthozoa</taxon>
        <taxon>Hexacorallia</taxon>
        <taxon>Actiniaria</taxon>
        <taxon>Edwardsiidae</taxon>
        <taxon>Nematostella</taxon>
    </lineage>
</organism>
<dbReference type="HOGENOM" id="CLU_1682342_0_0_1"/>
<dbReference type="AlphaFoldDB" id="A7T2E0"/>
<proteinExistence type="predicted"/>
<dbReference type="STRING" id="45351.A7T2E0"/>
<dbReference type="EMBL" id="DS470235">
    <property type="protein sequence ID" value="EDO29877.1"/>
    <property type="molecule type" value="Genomic_DNA"/>
</dbReference>
<dbReference type="InterPro" id="IPR005062">
    <property type="entry name" value="SAC3/GANP/THP3_conserved"/>
</dbReference>
<evidence type="ECO:0000259" key="1">
    <source>
        <dbReference type="Pfam" id="PF03399"/>
    </source>
</evidence>
<dbReference type="Proteomes" id="UP000001593">
    <property type="component" value="Unassembled WGS sequence"/>
</dbReference>
<dbReference type="PANTHER" id="PTHR12436">
    <property type="entry name" value="80 KDA MCM3-ASSOCIATED PROTEIN"/>
    <property type="match status" value="1"/>
</dbReference>
<dbReference type="PhylomeDB" id="A7T2E0"/>
<dbReference type="Gene3D" id="1.25.40.990">
    <property type="match status" value="1"/>
</dbReference>
<evidence type="ECO:0000313" key="3">
    <source>
        <dbReference type="Proteomes" id="UP000001593"/>
    </source>
</evidence>